<feature type="region of interest" description="Disordered" evidence="1">
    <location>
        <begin position="1"/>
        <end position="26"/>
    </location>
</feature>
<keyword evidence="3" id="KW-1185">Reference proteome</keyword>
<dbReference type="Pfam" id="PF14580">
    <property type="entry name" value="LRR_9"/>
    <property type="match status" value="1"/>
</dbReference>
<reference evidence="2 3" key="1">
    <citation type="submission" date="2022-01" db="EMBL/GenBank/DDBJ databases">
        <title>A high-quality chromosome-level genome assembly of rohu carp, Labeo rohita.</title>
        <authorList>
            <person name="Arick M.A. II"/>
            <person name="Hsu C.-Y."/>
            <person name="Magbanua Z."/>
            <person name="Pechanova O."/>
            <person name="Grover C."/>
            <person name="Miller E."/>
            <person name="Thrash A."/>
            <person name="Ezzel L."/>
            <person name="Alam S."/>
            <person name="Benzie J."/>
            <person name="Hamilton M."/>
            <person name="Karsi A."/>
            <person name="Lawrence M.L."/>
            <person name="Peterson D.G."/>
        </authorList>
    </citation>
    <scope>NUCLEOTIDE SEQUENCE [LARGE SCALE GENOMIC DNA]</scope>
    <source>
        <strain evidence="3">BAU-BD-2019</strain>
        <tissue evidence="2">Blood</tissue>
    </source>
</reference>
<dbReference type="PANTHER" id="PTHR46759">
    <property type="entry name" value="LEUCINE-RICH REPEAT-CONTAINING PROTEIN 72"/>
    <property type="match status" value="1"/>
</dbReference>
<proteinExistence type="predicted"/>
<feature type="region of interest" description="Disordered" evidence="1">
    <location>
        <begin position="235"/>
        <end position="268"/>
    </location>
</feature>
<dbReference type="InterPro" id="IPR032675">
    <property type="entry name" value="LRR_dom_sf"/>
</dbReference>
<protein>
    <submittedName>
        <fullName evidence="2">Leucine-rich repeat-containing protein 72</fullName>
    </submittedName>
</protein>
<dbReference type="SUPFAM" id="SSF52075">
    <property type="entry name" value="Outer arm dynein light chain 1"/>
    <property type="match status" value="1"/>
</dbReference>
<dbReference type="Proteomes" id="UP000830375">
    <property type="component" value="Unassembled WGS sequence"/>
</dbReference>
<evidence type="ECO:0000313" key="3">
    <source>
        <dbReference type="Proteomes" id="UP000830375"/>
    </source>
</evidence>
<dbReference type="Gene3D" id="3.80.10.10">
    <property type="entry name" value="Ribonuclease Inhibitor"/>
    <property type="match status" value="1"/>
</dbReference>
<sequence length="309" mass="35814">MIKQAQPVSPPKPHPEKHSTLKEKTGIKEFKNVNRDNRTVHYRDVVSVRAPYAENEDFLPVRVIQRDTDVTHLHLARRKRELLSLKRVALQIREVSRTSFNCCLTELYLQNNDIHSISGALRHLTCLRVLLLFNNQMRCLEETVSELKYMQDLHTLCENLKAPQNLSRKSINHSLYLNPFTQDPEYCQYVLHHLPSVRFLDRKEVKEEERRRAFKLFSVERQRVFDSIAFGRRALPPPAGRNAPSSITKPVGQHGSRKSSRSEDRENPSVAKSIIQFSIMNWSGTSTSQWNHLDDSSEPASDILTVKLR</sequence>
<accession>A0ABQ8M0F4</accession>
<dbReference type="EMBL" id="JACTAM010000015">
    <property type="protein sequence ID" value="KAI2656377.1"/>
    <property type="molecule type" value="Genomic_DNA"/>
</dbReference>
<organism evidence="2 3">
    <name type="scientific">Labeo rohita</name>
    <name type="common">Indian major carp</name>
    <name type="synonym">Cyprinus rohita</name>
    <dbReference type="NCBI Taxonomy" id="84645"/>
    <lineage>
        <taxon>Eukaryota</taxon>
        <taxon>Metazoa</taxon>
        <taxon>Chordata</taxon>
        <taxon>Craniata</taxon>
        <taxon>Vertebrata</taxon>
        <taxon>Euteleostomi</taxon>
        <taxon>Actinopterygii</taxon>
        <taxon>Neopterygii</taxon>
        <taxon>Teleostei</taxon>
        <taxon>Ostariophysi</taxon>
        <taxon>Cypriniformes</taxon>
        <taxon>Cyprinidae</taxon>
        <taxon>Labeoninae</taxon>
        <taxon>Labeonini</taxon>
        <taxon>Labeo</taxon>
    </lineage>
</organism>
<evidence type="ECO:0000256" key="1">
    <source>
        <dbReference type="SAM" id="MobiDB-lite"/>
    </source>
</evidence>
<comment type="caution">
    <text evidence="2">The sequence shown here is derived from an EMBL/GenBank/DDBJ whole genome shotgun (WGS) entry which is preliminary data.</text>
</comment>
<feature type="compositionally biased region" description="Basic and acidic residues" evidence="1">
    <location>
        <begin position="13"/>
        <end position="26"/>
    </location>
</feature>
<gene>
    <name evidence="2" type="ORF">H4Q32_013296</name>
</gene>
<dbReference type="InterPro" id="IPR001611">
    <property type="entry name" value="Leu-rich_rpt"/>
</dbReference>
<dbReference type="PROSITE" id="PS51450">
    <property type="entry name" value="LRR"/>
    <property type="match status" value="1"/>
</dbReference>
<dbReference type="InterPro" id="IPR042655">
    <property type="entry name" value="LRC72"/>
</dbReference>
<name>A0ABQ8M0F4_LABRO</name>
<evidence type="ECO:0000313" key="2">
    <source>
        <dbReference type="EMBL" id="KAI2656377.1"/>
    </source>
</evidence>
<dbReference type="PANTHER" id="PTHR46759:SF1">
    <property type="entry name" value="LEUCINE-RICH REPEAT-CONTAINING PROTEIN 72"/>
    <property type="match status" value="1"/>
</dbReference>